<reference evidence="2" key="2">
    <citation type="journal article" date="2024" name="Plant">
        <title>Genomic evolution and insights into agronomic trait innovations of Sesamum species.</title>
        <authorList>
            <person name="Miao H."/>
            <person name="Wang L."/>
            <person name="Qu L."/>
            <person name="Liu H."/>
            <person name="Sun Y."/>
            <person name="Le M."/>
            <person name="Wang Q."/>
            <person name="Wei S."/>
            <person name="Zheng Y."/>
            <person name="Lin W."/>
            <person name="Duan Y."/>
            <person name="Cao H."/>
            <person name="Xiong S."/>
            <person name="Wang X."/>
            <person name="Wei L."/>
            <person name="Li C."/>
            <person name="Ma Q."/>
            <person name="Ju M."/>
            <person name="Zhao R."/>
            <person name="Li G."/>
            <person name="Mu C."/>
            <person name="Tian Q."/>
            <person name="Mei H."/>
            <person name="Zhang T."/>
            <person name="Gao T."/>
            <person name="Zhang H."/>
        </authorList>
    </citation>
    <scope>NUCLEOTIDE SEQUENCE</scope>
    <source>
        <strain evidence="2">G02</strain>
    </source>
</reference>
<protein>
    <recommendedName>
        <fullName evidence="3">Transposase</fullName>
    </recommendedName>
</protein>
<dbReference type="PANTHER" id="PTHR48258">
    <property type="entry name" value="DUF4218 DOMAIN-CONTAINING PROTEIN-RELATED"/>
    <property type="match status" value="1"/>
</dbReference>
<name>A0AAW2V3N4_SESRA</name>
<sequence>MIISARRDFKIICNRSELELDERRPNIMPKAVYTLGNEQKMRVCEWICGLKFPDGYAFNLARCIDMTELQMHGMKSHDCHVFMQNLIPIAFREMLPEHVWRALTEVSIFNYPGRASGATKKKWLSGPKRHIIETYILTNCEVVTPYYDAEVTSFNAYFVNGYNFQTERHNTCKSTMNCGVLHKRQLHENDDDNEDKNEDSSGDNETDDEEYEAT</sequence>
<organism evidence="2">
    <name type="scientific">Sesamum radiatum</name>
    <name type="common">Black benniseed</name>
    <dbReference type="NCBI Taxonomy" id="300843"/>
    <lineage>
        <taxon>Eukaryota</taxon>
        <taxon>Viridiplantae</taxon>
        <taxon>Streptophyta</taxon>
        <taxon>Embryophyta</taxon>
        <taxon>Tracheophyta</taxon>
        <taxon>Spermatophyta</taxon>
        <taxon>Magnoliopsida</taxon>
        <taxon>eudicotyledons</taxon>
        <taxon>Gunneridae</taxon>
        <taxon>Pentapetalae</taxon>
        <taxon>asterids</taxon>
        <taxon>lamiids</taxon>
        <taxon>Lamiales</taxon>
        <taxon>Pedaliaceae</taxon>
        <taxon>Sesamum</taxon>
    </lineage>
</organism>
<dbReference type="PANTHER" id="PTHR48258:SF4">
    <property type="entry name" value="DUF4216 DOMAIN-CONTAINING PROTEIN"/>
    <property type="match status" value="1"/>
</dbReference>
<reference evidence="2" key="1">
    <citation type="submission" date="2020-06" db="EMBL/GenBank/DDBJ databases">
        <authorList>
            <person name="Li T."/>
            <person name="Hu X."/>
            <person name="Zhang T."/>
            <person name="Song X."/>
            <person name="Zhang H."/>
            <person name="Dai N."/>
            <person name="Sheng W."/>
            <person name="Hou X."/>
            <person name="Wei L."/>
        </authorList>
    </citation>
    <scope>NUCLEOTIDE SEQUENCE</scope>
    <source>
        <strain evidence="2">G02</strain>
        <tissue evidence="2">Leaf</tissue>
    </source>
</reference>
<gene>
    <name evidence="2" type="ORF">Sradi_0884200</name>
</gene>
<evidence type="ECO:0000313" key="2">
    <source>
        <dbReference type="EMBL" id="KAL0423494.1"/>
    </source>
</evidence>
<feature type="compositionally biased region" description="Acidic residues" evidence="1">
    <location>
        <begin position="189"/>
        <end position="214"/>
    </location>
</feature>
<dbReference type="EMBL" id="JACGWJ010000004">
    <property type="protein sequence ID" value="KAL0423494.1"/>
    <property type="molecule type" value="Genomic_DNA"/>
</dbReference>
<accession>A0AAW2V3N4</accession>
<comment type="caution">
    <text evidence="2">The sequence shown here is derived from an EMBL/GenBank/DDBJ whole genome shotgun (WGS) entry which is preliminary data.</text>
</comment>
<evidence type="ECO:0008006" key="3">
    <source>
        <dbReference type="Google" id="ProtNLM"/>
    </source>
</evidence>
<proteinExistence type="predicted"/>
<dbReference type="AlphaFoldDB" id="A0AAW2V3N4"/>
<evidence type="ECO:0000256" key="1">
    <source>
        <dbReference type="SAM" id="MobiDB-lite"/>
    </source>
</evidence>
<feature type="region of interest" description="Disordered" evidence="1">
    <location>
        <begin position="186"/>
        <end position="214"/>
    </location>
</feature>